<evidence type="ECO:0000313" key="1">
    <source>
        <dbReference type="EMBL" id="GAA12960.1"/>
    </source>
</evidence>
<dbReference type="Proteomes" id="UP000003558">
    <property type="component" value="Unassembled WGS sequence"/>
</dbReference>
<sequence>MNRELCELSRTALIYFFETYSESTVIYLELPDTPNWKALDNYFYLGDVQVIDDTSVRADLGYSWSVSLTPSKVEIGSDLFDLTISGTDLHLESSTIHRVYREGWVRFFVIPNTDITNAARDAHGTNLRELQSEISDGED</sequence>
<proteinExistence type="predicted"/>
<comment type="caution">
    <text evidence="1">The sequence shown here is derived from an EMBL/GenBank/DDBJ whole genome shotgun (WGS) entry which is preliminary data.</text>
</comment>
<name>F9VWH1_9ACTN</name>
<dbReference type="EMBL" id="BACI01000061">
    <property type="protein sequence ID" value="GAA12960.1"/>
    <property type="molecule type" value="Genomic_DNA"/>
</dbReference>
<dbReference type="STRING" id="1027371.GOALK_061_00160"/>
<evidence type="ECO:0000313" key="2">
    <source>
        <dbReference type="Proteomes" id="UP000003558"/>
    </source>
</evidence>
<organism evidence="1 2">
    <name type="scientific">Gordonia alkanivorans NBRC 16433</name>
    <dbReference type="NCBI Taxonomy" id="1027371"/>
    <lineage>
        <taxon>Bacteria</taxon>
        <taxon>Bacillati</taxon>
        <taxon>Actinomycetota</taxon>
        <taxon>Actinomycetes</taxon>
        <taxon>Mycobacteriales</taxon>
        <taxon>Gordoniaceae</taxon>
        <taxon>Gordonia</taxon>
    </lineage>
</organism>
<dbReference type="RefSeq" id="WP_006359083.1">
    <property type="nucleotide sequence ID" value="NZ_BACI01000061.1"/>
</dbReference>
<gene>
    <name evidence="1" type="ORF">GOALK_061_00160</name>
</gene>
<dbReference type="AlphaFoldDB" id="F9VWH1"/>
<protein>
    <submittedName>
        <fullName evidence="1">Uncharacterized protein</fullName>
    </submittedName>
</protein>
<dbReference type="GeneID" id="80261839"/>
<reference evidence="1 2" key="1">
    <citation type="submission" date="2011-05" db="EMBL/GenBank/DDBJ databases">
        <title>Whole genome shotgun sequence of Gordonia alkanivorans NBRC 16433.</title>
        <authorList>
            <person name="Hosoyama A."/>
            <person name="Nakamura S."/>
            <person name="Takarada H."/>
            <person name="Tsuchikane K."/>
            <person name="Yamazaki S."/>
            <person name="Fujita N."/>
        </authorList>
    </citation>
    <scope>NUCLEOTIDE SEQUENCE [LARGE SCALE GENOMIC DNA]</scope>
    <source>
        <strain evidence="1 2">NBRC 16433</strain>
    </source>
</reference>
<accession>F9VWH1</accession>